<reference evidence="3 4" key="1">
    <citation type="journal article" date="2021" name="Nat. Plants">
        <title>The Taxus genome provides insights into paclitaxel biosynthesis.</title>
        <authorList>
            <person name="Xiong X."/>
            <person name="Gou J."/>
            <person name="Liao Q."/>
            <person name="Li Y."/>
            <person name="Zhou Q."/>
            <person name="Bi G."/>
            <person name="Li C."/>
            <person name="Du R."/>
            <person name="Wang X."/>
            <person name="Sun T."/>
            <person name="Guo L."/>
            <person name="Liang H."/>
            <person name="Lu P."/>
            <person name="Wu Y."/>
            <person name="Zhang Z."/>
            <person name="Ro D.K."/>
            <person name="Shang Y."/>
            <person name="Huang S."/>
            <person name="Yan J."/>
        </authorList>
    </citation>
    <scope>NUCLEOTIDE SEQUENCE [LARGE SCALE GENOMIC DNA]</scope>
    <source>
        <strain evidence="3">Ta-2019</strain>
    </source>
</reference>
<keyword evidence="4" id="KW-1185">Reference proteome</keyword>
<keyword evidence="1" id="KW-0677">Repeat</keyword>
<dbReference type="EMBL" id="JAHRHJ020000011">
    <property type="protein sequence ID" value="KAH9295290.1"/>
    <property type="molecule type" value="Genomic_DNA"/>
</dbReference>
<evidence type="ECO:0000313" key="4">
    <source>
        <dbReference type="Proteomes" id="UP000824469"/>
    </source>
</evidence>
<dbReference type="Proteomes" id="UP000824469">
    <property type="component" value="Unassembled WGS sequence"/>
</dbReference>
<gene>
    <name evidence="3" type="ORF">KI387_038878</name>
</gene>
<dbReference type="PANTHER" id="PTHR36766">
    <property type="entry name" value="PLANT BROAD-SPECTRUM MILDEW RESISTANCE PROTEIN RPW8"/>
    <property type="match status" value="1"/>
</dbReference>
<dbReference type="SUPFAM" id="SSF52047">
    <property type="entry name" value="RNI-like"/>
    <property type="match status" value="1"/>
</dbReference>
<dbReference type="Gene3D" id="3.80.10.10">
    <property type="entry name" value="Ribonuclease Inhibitor"/>
    <property type="match status" value="1"/>
</dbReference>
<dbReference type="AlphaFoldDB" id="A0AA38C7N0"/>
<protein>
    <recommendedName>
        <fullName evidence="2">Disease resistance R13L4/SHOC-2-like LRR domain-containing protein</fullName>
    </recommendedName>
</protein>
<dbReference type="PANTHER" id="PTHR36766:SF30">
    <property type="entry name" value="TIR-NBS TYPE DISEASE RESISTANCE PROTEIN-RELATED"/>
    <property type="match status" value="1"/>
</dbReference>
<evidence type="ECO:0000256" key="1">
    <source>
        <dbReference type="ARBA" id="ARBA00022737"/>
    </source>
</evidence>
<proteinExistence type="predicted"/>
<evidence type="ECO:0000313" key="3">
    <source>
        <dbReference type="EMBL" id="KAH9295290.1"/>
    </source>
</evidence>
<dbReference type="Pfam" id="PF23598">
    <property type="entry name" value="LRR_14"/>
    <property type="match status" value="1"/>
</dbReference>
<comment type="caution">
    <text evidence="3">The sequence shown here is derived from an EMBL/GenBank/DDBJ whole genome shotgun (WGS) entry which is preliminary data.</text>
</comment>
<name>A0AA38C7N0_TAXCH</name>
<sequence length="393" mass="44844">MLKTLTIKDCNKLCGLPKDFGRLSSLEKMAVEDCPSIKELPQGFGALPALKILTLKNCSALVKLVAGFGELACLEELHVLFCCNLETLPHDFENLASLREVRFYLCSMLEARALDKILKLKRCYHVFFLGSEELEKRWDEIQQEEEEYPILVDHHWFSRDKERAESVAVFHGQRIELNESRDELIEHKSIQLDKEISTVIVIHFALDFSKQELLQRVVGMAMERTKAASSGQLRILYVRKIILAERAMDEREERENMTQILKWLPQGSLAIPSTDTKRLLLIQHLFFDSSADEELACFMADVGVDDEGLPTSGYRKIIKESNISADTSGSKDAVSLEEYYRWSEGSVSSEENETSSQGNEEEIENCIELMINWEEEERGGTAMSVGNMHVMHI</sequence>
<feature type="domain" description="Disease resistance R13L4/SHOC-2-like LRR" evidence="2">
    <location>
        <begin position="2"/>
        <end position="119"/>
    </location>
</feature>
<evidence type="ECO:0000259" key="2">
    <source>
        <dbReference type="Pfam" id="PF23598"/>
    </source>
</evidence>
<dbReference type="InterPro" id="IPR055414">
    <property type="entry name" value="LRR_R13L4/SHOC2-like"/>
</dbReference>
<organism evidence="3 4">
    <name type="scientific">Taxus chinensis</name>
    <name type="common">Chinese yew</name>
    <name type="synonym">Taxus wallichiana var. chinensis</name>
    <dbReference type="NCBI Taxonomy" id="29808"/>
    <lineage>
        <taxon>Eukaryota</taxon>
        <taxon>Viridiplantae</taxon>
        <taxon>Streptophyta</taxon>
        <taxon>Embryophyta</taxon>
        <taxon>Tracheophyta</taxon>
        <taxon>Spermatophyta</taxon>
        <taxon>Pinopsida</taxon>
        <taxon>Pinidae</taxon>
        <taxon>Conifers II</taxon>
        <taxon>Cupressales</taxon>
        <taxon>Taxaceae</taxon>
        <taxon>Taxus</taxon>
    </lineage>
</organism>
<accession>A0AA38C7N0</accession>
<dbReference type="InterPro" id="IPR032675">
    <property type="entry name" value="LRR_dom_sf"/>
</dbReference>